<dbReference type="InterPro" id="IPR011011">
    <property type="entry name" value="Znf_FYVE_PHD"/>
</dbReference>
<keyword evidence="8" id="KW-1185">Reference proteome</keyword>
<feature type="domain" description="PHD-type" evidence="6">
    <location>
        <begin position="343"/>
        <end position="400"/>
    </location>
</feature>
<dbReference type="OrthoDB" id="6768517at2759"/>
<keyword evidence="3" id="KW-0862">Zinc</keyword>
<dbReference type="PROSITE" id="PS01359">
    <property type="entry name" value="ZF_PHD_1"/>
    <property type="match status" value="1"/>
</dbReference>
<dbReference type="InterPro" id="IPR013083">
    <property type="entry name" value="Znf_RING/FYVE/PHD"/>
</dbReference>
<protein>
    <submittedName>
        <fullName evidence="7">Lysine-specific demethylase 5B-B</fullName>
    </submittedName>
</protein>
<dbReference type="InterPro" id="IPR019786">
    <property type="entry name" value="Zinc_finger_PHD-type_CS"/>
</dbReference>
<dbReference type="GO" id="GO:0003677">
    <property type="term" value="F:DNA binding"/>
    <property type="evidence" value="ECO:0007669"/>
    <property type="project" value="TreeGrafter"/>
</dbReference>
<dbReference type="PANTHER" id="PTHR19303:SF74">
    <property type="entry name" value="POGO TRANSPOSABLE ELEMENT WITH KRAB DOMAIN"/>
    <property type="match status" value="1"/>
</dbReference>
<dbReference type="InterPro" id="IPR019787">
    <property type="entry name" value="Znf_PHD-finger"/>
</dbReference>
<dbReference type="SUPFAM" id="SSF57903">
    <property type="entry name" value="FYVE/PHD zinc finger"/>
    <property type="match status" value="1"/>
</dbReference>
<evidence type="ECO:0000313" key="8">
    <source>
        <dbReference type="Proteomes" id="UP001152320"/>
    </source>
</evidence>
<dbReference type="PROSITE" id="PS50016">
    <property type="entry name" value="ZF_PHD_2"/>
    <property type="match status" value="1"/>
</dbReference>
<dbReference type="Gene3D" id="3.30.420.10">
    <property type="entry name" value="Ribonuclease H-like superfamily/Ribonuclease H"/>
    <property type="match status" value="1"/>
</dbReference>
<dbReference type="InterPro" id="IPR001965">
    <property type="entry name" value="Znf_PHD"/>
</dbReference>
<dbReference type="PANTHER" id="PTHR19303">
    <property type="entry name" value="TRANSPOSON"/>
    <property type="match status" value="1"/>
</dbReference>
<dbReference type="Pfam" id="PF00628">
    <property type="entry name" value="PHD"/>
    <property type="match status" value="1"/>
</dbReference>
<evidence type="ECO:0000256" key="3">
    <source>
        <dbReference type="ARBA" id="ARBA00022833"/>
    </source>
</evidence>
<dbReference type="EMBL" id="JAIZAY010000015">
    <property type="protein sequence ID" value="KAJ8027702.1"/>
    <property type="molecule type" value="Genomic_DNA"/>
</dbReference>
<accession>A0A9Q1GVY2</accession>
<dbReference type="InterPro" id="IPR050863">
    <property type="entry name" value="CenT-Element_Derived"/>
</dbReference>
<evidence type="ECO:0000256" key="2">
    <source>
        <dbReference type="ARBA" id="ARBA00022771"/>
    </source>
</evidence>
<evidence type="ECO:0000313" key="7">
    <source>
        <dbReference type="EMBL" id="KAJ8027702.1"/>
    </source>
</evidence>
<dbReference type="Gene3D" id="3.30.40.10">
    <property type="entry name" value="Zinc/RING finger domain, C3HC4 (zinc finger)"/>
    <property type="match status" value="1"/>
</dbReference>
<dbReference type="InterPro" id="IPR036397">
    <property type="entry name" value="RNaseH_sf"/>
</dbReference>
<dbReference type="SMART" id="SM00249">
    <property type="entry name" value="PHD"/>
    <property type="match status" value="1"/>
</dbReference>
<comment type="caution">
    <text evidence="7">The sequence shown here is derived from an EMBL/GenBank/DDBJ whole genome shotgun (WGS) entry which is preliminary data.</text>
</comment>
<dbReference type="AlphaFoldDB" id="A0A9Q1GVY2"/>
<proteinExistence type="predicted"/>
<organism evidence="7 8">
    <name type="scientific">Holothuria leucospilota</name>
    <name type="common">Black long sea cucumber</name>
    <name type="synonym">Mertensiothuria leucospilota</name>
    <dbReference type="NCBI Taxonomy" id="206669"/>
    <lineage>
        <taxon>Eukaryota</taxon>
        <taxon>Metazoa</taxon>
        <taxon>Echinodermata</taxon>
        <taxon>Eleutherozoa</taxon>
        <taxon>Echinozoa</taxon>
        <taxon>Holothuroidea</taxon>
        <taxon>Aspidochirotacea</taxon>
        <taxon>Aspidochirotida</taxon>
        <taxon>Holothuriidae</taxon>
        <taxon>Holothuria</taxon>
    </lineage>
</organism>
<evidence type="ECO:0000259" key="6">
    <source>
        <dbReference type="PROSITE" id="PS50016"/>
    </source>
</evidence>
<evidence type="ECO:0000256" key="4">
    <source>
        <dbReference type="PROSITE-ProRule" id="PRU00146"/>
    </source>
</evidence>
<dbReference type="Proteomes" id="UP001152320">
    <property type="component" value="Chromosome 15"/>
</dbReference>
<keyword evidence="2 4" id="KW-0863">Zinc-finger</keyword>
<keyword evidence="1" id="KW-0479">Metal-binding</keyword>
<dbReference type="InterPro" id="IPR004875">
    <property type="entry name" value="DDE_SF_endonuclease_dom"/>
</dbReference>
<dbReference type="Pfam" id="PF03184">
    <property type="entry name" value="DDE_1"/>
    <property type="match status" value="1"/>
</dbReference>
<evidence type="ECO:0000256" key="1">
    <source>
        <dbReference type="ARBA" id="ARBA00022723"/>
    </source>
</evidence>
<dbReference type="GO" id="GO:0008270">
    <property type="term" value="F:zinc ion binding"/>
    <property type="evidence" value="ECO:0007669"/>
    <property type="project" value="UniProtKB-KW"/>
</dbReference>
<evidence type="ECO:0000256" key="5">
    <source>
        <dbReference type="SAM" id="MobiDB-lite"/>
    </source>
</evidence>
<name>A0A9Q1GVY2_HOLLE</name>
<feature type="region of interest" description="Disordered" evidence="5">
    <location>
        <begin position="230"/>
        <end position="279"/>
    </location>
</feature>
<feature type="compositionally biased region" description="Basic residues" evidence="5">
    <location>
        <begin position="306"/>
        <end position="328"/>
    </location>
</feature>
<gene>
    <name evidence="7" type="ORF">HOLleu_29729</name>
</gene>
<dbReference type="GO" id="GO:0005634">
    <property type="term" value="C:nucleus"/>
    <property type="evidence" value="ECO:0007669"/>
    <property type="project" value="TreeGrafter"/>
</dbReference>
<feature type="region of interest" description="Disordered" evidence="5">
    <location>
        <begin position="297"/>
        <end position="342"/>
    </location>
</feature>
<reference evidence="7" key="1">
    <citation type="submission" date="2021-10" db="EMBL/GenBank/DDBJ databases">
        <title>Tropical sea cucumber genome reveals ecological adaptation and Cuvierian tubules defense mechanism.</title>
        <authorList>
            <person name="Chen T."/>
        </authorList>
    </citation>
    <scope>NUCLEOTIDE SEQUENCE</scope>
    <source>
        <strain evidence="7">Nanhai2018</strain>
        <tissue evidence="7">Muscle</tissue>
    </source>
</reference>
<sequence length="400" mass="45560">MAERGAKNVYQMTNSDKRQITALGCMSAGGDFIPPMLIFPGQRFNPLTNAPDDWCLGRSESGWIDQEVFYEWIANHFLPKVKEAGTQLPVLLLIDGHRSHISLETAKFCASNEIILYCFPAHASHVIQPFNRCWIIFDKSSSTCRNSAESRIQWGAYAATTDGYNSSLFNAMPQATSSQDAKTALRVIEGTLTKEKKWLFQKRFEEGFDVTTDQLYNTWKRVKELSLELSPSDAPQLADAPTSSSGDARVSHHFSKHLTFPKADKPTMSQQSRRAEQLPKAISSKAFIELLEKKRAEKEEDERRKEVNRKKREEKKLSAKKGKEKKRSAGNESSSDDDSRIDENKCSRCEQPYVNGEDQNWIGCEGCPRWYHKSCTDIMNVNELSTEELDEMAWYCEHCL</sequence>